<sequence>MRNRRATKAQKVIASSVQVEKSEADTLEVHVKEELILPEEKGIDNIPTSIVYHRHEYKCQTVATQPEETHKRVTVAKSKKKTTTVKVKKETCLEEPQGLI</sequence>
<dbReference type="EMBL" id="UYRV01022377">
    <property type="protein sequence ID" value="VDK71412.1"/>
    <property type="molecule type" value="Genomic_DNA"/>
</dbReference>
<reference evidence="1 2" key="1">
    <citation type="submission" date="2018-11" db="EMBL/GenBank/DDBJ databases">
        <authorList>
            <consortium name="Pathogen Informatics"/>
        </authorList>
    </citation>
    <scope>NUCLEOTIDE SEQUENCE [LARGE SCALE GENOMIC DNA]</scope>
</reference>
<dbReference type="AlphaFoldDB" id="A0A3P6S6J7"/>
<keyword evidence="2" id="KW-1185">Reference proteome</keyword>
<dbReference type="Proteomes" id="UP000271889">
    <property type="component" value="Unassembled WGS sequence"/>
</dbReference>
<organism evidence="1 2">
    <name type="scientific">Cylicostephanus goldi</name>
    <name type="common">Nematode worm</name>
    <dbReference type="NCBI Taxonomy" id="71465"/>
    <lineage>
        <taxon>Eukaryota</taxon>
        <taxon>Metazoa</taxon>
        <taxon>Ecdysozoa</taxon>
        <taxon>Nematoda</taxon>
        <taxon>Chromadorea</taxon>
        <taxon>Rhabditida</taxon>
        <taxon>Rhabditina</taxon>
        <taxon>Rhabditomorpha</taxon>
        <taxon>Strongyloidea</taxon>
        <taxon>Strongylidae</taxon>
        <taxon>Cylicostephanus</taxon>
    </lineage>
</organism>
<name>A0A3P6S6J7_CYLGO</name>
<proteinExistence type="predicted"/>
<evidence type="ECO:0000313" key="2">
    <source>
        <dbReference type="Proteomes" id="UP000271889"/>
    </source>
</evidence>
<protein>
    <submittedName>
        <fullName evidence="1">Uncharacterized protein</fullName>
    </submittedName>
</protein>
<gene>
    <name evidence="1" type="ORF">CGOC_LOCUS6728</name>
</gene>
<evidence type="ECO:0000313" key="1">
    <source>
        <dbReference type="EMBL" id="VDK71412.1"/>
    </source>
</evidence>
<accession>A0A3P6S6J7</accession>